<organism evidence="4 5">
    <name type="scientific">Diaminobutyricimonas aerilata</name>
    <dbReference type="NCBI Taxonomy" id="1162967"/>
    <lineage>
        <taxon>Bacteria</taxon>
        <taxon>Bacillati</taxon>
        <taxon>Actinomycetota</taxon>
        <taxon>Actinomycetes</taxon>
        <taxon>Micrococcales</taxon>
        <taxon>Microbacteriaceae</taxon>
        <taxon>Diaminobutyricimonas</taxon>
    </lineage>
</organism>
<feature type="domain" description="UspA" evidence="3">
    <location>
        <begin position="2"/>
        <end position="133"/>
    </location>
</feature>
<evidence type="ECO:0000313" key="4">
    <source>
        <dbReference type="EMBL" id="PJJ70962.1"/>
    </source>
</evidence>
<dbReference type="Pfam" id="PF00582">
    <property type="entry name" value="Usp"/>
    <property type="match status" value="2"/>
</dbReference>
<evidence type="ECO:0000256" key="2">
    <source>
        <dbReference type="SAM" id="MobiDB-lite"/>
    </source>
</evidence>
<sequence length="305" mass="32557">MSRITVAYDGGPASRAALAWAVDRARAEAASIELLTAAEVALSGDTDWTVLNLEASEQASREGMEAARRMFSAAGITARVELGDATRRLVEASRDADLLVIGSKRGDREHPAHFERVPRKVATLAACPVVVVPARWTPAPGPILVGVGDEEVSTAPLDFAARSARIDGRPVHVVHAWWIVPRVAPAEALAVPPPEEDRARAEHRRVVETAVGYLQERADVAVTGEAIEGGTVRVMVEQARRAALTVVGSRRSGLFAEWLLGSLTHDLLLHLPCPVAVVPTTVRPSARRSAPRVDRPGGDPDPLPT</sequence>
<accession>A0A2M9CGI2</accession>
<protein>
    <submittedName>
        <fullName evidence="4">Nucleotide-binding universal stress UspA family protein</fullName>
    </submittedName>
</protein>
<dbReference type="CDD" id="cd00293">
    <property type="entry name" value="USP-like"/>
    <property type="match status" value="1"/>
</dbReference>
<dbReference type="RefSeq" id="WP_100363323.1">
    <property type="nucleotide sequence ID" value="NZ_PGFF01000001.1"/>
</dbReference>
<dbReference type="SUPFAM" id="SSF52402">
    <property type="entry name" value="Adenine nucleotide alpha hydrolases-like"/>
    <property type="match status" value="2"/>
</dbReference>
<comment type="caution">
    <text evidence="4">The sequence shown here is derived from an EMBL/GenBank/DDBJ whole genome shotgun (WGS) entry which is preliminary data.</text>
</comment>
<evidence type="ECO:0000313" key="5">
    <source>
        <dbReference type="Proteomes" id="UP000228758"/>
    </source>
</evidence>
<dbReference type="PANTHER" id="PTHR46268:SF6">
    <property type="entry name" value="UNIVERSAL STRESS PROTEIN UP12"/>
    <property type="match status" value="1"/>
</dbReference>
<evidence type="ECO:0000256" key="1">
    <source>
        <dbReference type="ARBA" id="ARBA00008791"/>
    </source>
</evidence>
<dbReference type="InterPro" id="IPR006015">
    <property type="entry name" value="Universal_stress_UspA"/>
</dbReference>
<keyword evidence="5" id="KW-1185">Reference proteome</keyword>
<feature type="domain" description="UspA" evidence="3">
    <location>
        <begin position="142"/>
        <end position="279"/>
    </location>
</feature>
<dbReference type="Gene3D" id="3.40.50.12370">
    <property type="match status" value="1"/>
</dbReference>
<reference evidence="4 5" key="1">
    <citation type="submission" date="2017-11" db="EMBL/GenBank/DDBJ databases">
        <title>Genomic Encyclopedia of Archaeal and Bacterial Type Strains, Phase II (KMG-II): From Individual Species to Whole Genera.</title>
        <authorList>
            <person name="Goeker M."/>
        </authorList>
    </citation>
    <scope>NUCLEOTIDE SEQUENCE [LARGE SCALE GENOMIC DNA]</scope>
    <source>
        <strain evidence="4 5">DSM 27393</strain>
    </source>
</reference>
<dbReference type="OrthoDB" id="5083414at2"/>
<proteinExistence type="inferred from homology"/>
<dbReference type="Proteomes" id="UP000228758">
    <property type="component" value="Unassembled WGS sequence"/>
</dbReference>
<evidence type="ECO:0000259" key="3">
    <source>
        <dbReference type="Pfam" id="PF00582"/>
    </source>
</evidence>
<dbReference type="EMBL" id="PGFF01000001">
    <property type="protein sequence ID" value="PJJ70962.1"/>
    <property type="molecule type" value="Genomic_DNA"/>
</dbReference>
<gene>
    <name evidence="4" type="ORF">CLV46_0494</name>
</gene>
<comment type="similarity">
    <text evidence="1">Belongs to the universal stress protein A family.</text>
</comment>
<name>A0A2M9CGI2_9MICO</name>
<dbReference type="PRINTS" id="PR01438">
    <property type="entry name" value="UNVRSLSTRESS"/>
</dbReference>
<feature type="region of interest" description="Disordered" evidence="2">
    <location>
        <begin position="282"/>
        <end position="305"/>
    </location>
</feature>
<dbReference type="InterPro" id="IPR006016">
    <property type="entry name" value="UspA"/>
</dbReference>
<dbReference type="PANTHER" id="PTHR46268">
    <property type="entry name" value="STRESS RESPONSE PROTEIN NHAX"/>
    <property type="match status" value="1"/>
</dbReference>
<dbReference type="AlphaFoldDB" id="A0A2M9CGI2"/>